<reference evidence="1 2" key="1">
    <citation type="submission" date="2020-08" db="EMBL/GenBank/DDBJ databases">
        <title>Genomic Encyclopedia of Type Strains, Phase IV (KMG-IV): sequencing the most valuable type-strain genomes for metagenomic binning, comparative biology and taxonomic classification.</title>
        <authorList>
            <person name="Goeker M."/>
        </authorList>
    </citation>
    <scope>NUCLEOTIDE SEQUENCE [LARGE SCALE GENOMIC DNA]</scope>
    <source>
        <strain evidence="1 2">DSM 5391</strain>
    </source>
</reference>
<evidence type="ECO:0000313" key="2">
    <source>
        <dbReference type="Proteomes" id="UP000531594"/>
    </source>
</evidence>
<dbReference type="EMBL" id="JACHGK010000002">
    <property type="protein sequence ID" value="MBB6444431.1"/>
    <property type="molecule type" value="Genomic_DNA"/>
</dbReference>
<proteinExistence type="predicted"/>
<sequence length="50" mass="5316">MLAQNLQHIKVKGGKLAKGGILTILMHQQSLLKNNKENGGMNNGTIGCTV</sequence>
<evidence type="ECO:0000313" key="1">
    <source>
        <dbReference type="EMBL" id="MBB6444431.1"/>
    </source>
</evidence>
<dbReference type="RefSeq" id="WP_377802014.1">
    <property type="nucleotide sequence ID" value="NZ_JBHLZA010000007.1"/>
</dbReference>
<dbReference type="Proteomes" id="UP000531594">
    <property type="component" value="Unassembled WGS sequence"/>
</dbReference>
<name>A0A7X0LU03_9BACI</name>
<protein>
    <submittedName>
        <fullName evidence="1">Uncharacterized protein</fullName>
    </submittedName>
</protein>
<comment type="caution">
    <text evidence="1">The sequence shown here is derived from an EMBL/GenBank/DDBJ whole genome shotgun (WGS) entry which is preliminary data.</text>
</comment>
<dbReference type="AlphaFoldDB" id="A0A7X0LU03"/>
<gene>
    <name evidence="1" type="ORF">HNR53_001039</name>
</gene>
<accession>A0A7X0LU03</accession>
<organism evidence="1 2">
    <name type="scientific">Bacillus benzoevorans</name>
    <dbReference type="NCBI Taxonomy" id="1456"/>
    <lineage>
        <taxon>Bacteria</taxon>
        <taxon>Bacillati</taxon>
        <taxon>Bacillota</taxon>
        <taxon>Bacilli</taxon>
        <taxon>Bacillales</taxon>
        <taxon>Bacillaceae</taxon>
        <taxon>Bacillus</taxon>
    </lineage>
</organism>
<keyword evidence="2" id="KW-1185">Reference proteome</keyword>